<dbReference type="STRING" id="1434700.SAMN06296427_10388"/>
<name>A0A1W1ZNG5_9FLAO</name>
<gene>
    <name evidence="3" type="ORF">SAMN06296427_10388</name>
</gene>
<proteinExistence type="inferred from homology"/>
<dbReference type="Pfam" id="PF02021">
    <property type="entry name" value="UPF0102"/>
    <property type="match status" value="1"/>
</dbReference>
<dbReference type="InterPro" id="IPR003509">
    <property type="entry name" value="UPF0102_YraN-like"/>
</dbReference>
<dbReference type="RefSeq" id="WP_084016681.1">
    <property type="nucleotide sequence ID" value="NZ_FWXS01000003.1"/>
</dbReference>
<dbReference type="InterPro" id="IPR011335">
    <property type="entry name" value="Restrct_endonuc-II-like"/>
</dbReference>
<dbReference type="EMBL" id="FWXS01000003">
    <property type="protein sequence ID" value="SMC49611.1"/>
    <property type="molecule type" value="Genomic_DNA"/>
</dbReference>
<dbReference type="PANTHER" id="PTHR34039">
    <property type="entry name" value="UPF0102 PROTEIN YRAN"/>
    <property type="match status" value="1"/>
</dbReference>
<dbReference type="CDD" id="cd20736">
    <property type="entry name" value="PoNe_Nuclease"/>
    <property type="match status" value="1"/>
</dbReference>
<evidence type="ECO:0000256" key="1">
    <source>
        <dbReference type="ARBA" id="ARBA00006738"/>
    </source>
</evidence>
<dbReference type="PANTHER" id="PTHR34039:SF1">
    <property type="entry name" value="UPF0102 PROTEIN YRAN"/>
    <property type="match status" value="1"/>
</dbReference>
<sequence>MASHNDFGKEAEVFAAQYLVKNNYKILDKNYRFGKAEIDIIAIDESKNELVIVEVKSLFSDNLKNPEESVNKAKRKLLIKAADEYITSNSILLETRFDIISLVIQHSEWKINHIRNAFMAYE</sequence>
<protein>
    <recommendedName>
        <fullName evidence="2">UPF0102 protein SAMN06296427_10388</fullName>
    </recommendedName>
</protein>
<evidence type="ECO:0000256" key="2">
    <source>
        <dbReference type="HAMAP-Rule" id="MF_00048"/>
    </source>
</evidence>
<dbReference type="GO" id="GO:0003676">
    <property type="term" value="F:nucleic acid binding"/>
    <property type="evidence" value="ECO:0007669"/>
    <property type="project" value="InterPro"/>
</dbReference>
<dbReference type="GO" id="GO:0004519">
    <property type="term" value="F:endonuclease activity"/>
    <property type="evidence" value="ECO:0007669"/>
    <property type="project" value="UniProtKB-KW"/>
</dbReference>
<keyword evidence="3" id="KW-0378">Hydrolase</keyword>
<evidence type="ECO:0000313" key="4">
    <source>
        <dbReference type="Proteomes" id="UP000192393"/>
    </source>
</evidence>
<dbReference type="OrthoDB" id="9802516at2"/>
<dbReference type="SUPFAM" id="SSF52980">
    <property type="entry name" value="Restriction endonuclease-like"/>
    <property type="match status" value="1"/>
</dbReference>
<dbReference type="InterPro" id="IPR011856">
    <property type="entry name" value="tRNA_endonuc-like_dom_sf"/>
</dbReference>
<keyword evidence="3" id="KW-0255">Endonuclease</keyword>
<reference evidence="3 4" key="1">
    <citation type="submission" date="2017-04" db="EMBL/GenBank/DDBJ databases">
        <authorList>
            <person name="Afonso C.L."/>
            <person name="Miller P.J."/>
            <person name="Scott M.A."/>
            <person name="Spackman E."/>
            <person name="Goraichik I."/>
            <person name="Dimitrov K.M."/>
            <person name="Suarez D.L."/>
            <person name="Swayne D.E."/>
        </authorList>
    </citation>
    <scope>NUCLEOTIDE SEQUENCE [LARGE SCALE GENOMIC DNA]</scope>
    <source>
        <strain evidence="3 4">CGMCC 1.12708</strain>
    </source>
</reference>
<comment type="similarity">
    <text evidence="1 2">Belongs to the UPF0102 family.</text>
</comment>
<dbReference type="Gene3D" id="3.40.1350.10">
    <property type="match status" value="1"/>
</dbReference>
<keyword evidence="4" id="KW-1185">Reference proteome</keyword>
<dbReference type="AlphaFoldDB" id="A0A1W1ZNG5"/>
<dbReference type="Proteomes" id="UP000192393">
    <property type="component" value="Unassembled WGS sequence"/>
</dbReference>
<evidence type="ECO:0000313" key="3">
    <source>
        <dbReference type="EMBL" id="SMC49611.1"/>
    </source>
</evidence>
<keyword evidence="3" id="KW-0540">Nuclease</keyword>
<dbReference type="HAMAP" id="MF_00048">
    <property type="entry name" value="UPF0102"/>
    <property type="match status" value="1"/>
</dbReference>
<accession>A0A1W1ZNG5</accession>
<organism evidence="3 4">
    <name type="scientific">Moheibacter sediminis</name>
    <dbReference type="NCBI Taxonomy" id="1434700"/>
    <lineage>
        <taxon>Bacteria</taxon>
        <taxon>Pseudomonadati</taxon>
        <taxon>Bacteroidota</taxon>
        <taxon>Flavobacteriia</taxon>
        <taxon>Flavobacteriales</taxon>
        <taxon>Weeksellaceae</taxon>
        <taxon>Moheibacter</taxon>
    </lineage>
</organism>